<organism evidence="2 3">
    <name type="scientific">Helianthus annuus</name>
    <name type="common">Common sunflower</name>
    <dbReference type="NCBI Taxonomy" id="4232"/>
    <lineage>
        <taxon>Eukaryota</taxon>
        <taxon>Viridiplantae</taxon>
        <taxon>Streptophyta</taxon>
        <taxon>Embryophyta</taxon>
        <taxon>Tracheophyta</taxon>
        <taxon>Spermatophyta</taxon>
        <taxon>Magnoliopsida</taxon>
        <taxon>eudicotyledons</taxon>
        <taxon>Gunneridae</taxon>
        <taxon>Pentapetalae</taxon>
        <taxon>asterids</taxon>
        <taxon>campanulids</taxon>
        <taxon>Asterales</taxon>
        <taxon>Asteraceae</taxon>
        <taxon>Asteroideae</taxon>
        <taxon>Heliantheae alliance</taxon>
        <taxon>Heliantheae</taxon>
        <taxon>Helianthus</taxon>
    </lineage>
</organism>
<evidence type="ECO:0000256" key="1">
    <source>
        <dbReference type="SAM" id="MobiDB-lite"/>
    </source>
</evidence>
<dbReference type="EMBL" id="CM007898">
    <property type="protein sequence ID" value="OTG14356.1"/>
    <property type="molecule type" value="Genomic_DNA"/>
</dbReference>
<evidence type="ECO:0000313" key="3">
    <source>
        <dbReference type="Proteomes" id="UP000215914"/>
    </source>
</evidence>
<feature type="region of interest" description="Disordered" evidence="1">
    <location>
        <begin position="62"/>
        <end position="86"/>
    </location>
</feature>
<name>A0A251TUW5_HELAN</name>
<reference evidence="3" key="1">
    <citation type="journal article" date="2017" name="Nature">
        <title>The sunflower genome provides insights into oil metabolism, flowering and Asterid evolution.</title>
        <authorList>
            <person name="Badouin H."/>
            <person name="Gouzy J."/>
            <person name="Grassa C.J."/>
            <person name="Murat F."/>
            <person name="Staton S.E."/>
            <person name="Cottret L."/>
            <person name="Lelandais-Briere C."/>
            <person name="Owens G.L."/>
            <person name="Carrere S."/>
            <person name="Mayjonade B."/>
            <person name="Legrand L."/>
            <person name="Gill N."/>
            <person name="Kane N.C."/>
            <person name="Bowers J.E."/>
            <person name="Hubner S."/>
            <person name="Bellec A."/>
            <person name="Berard A."/>
            <person name="Berges H."/>
            <person name="Blanchet N."/>
            <person name="Boniface M.C."/>
            <person name="Brunel D."/>
            <person name="Catrice O."/>
            <person name="Chaidir N."/>
            <person name="Claudel C."/>
            <person name="Donnadieu C."/>
            <person name="Faraut T."/>
            <person name="Fievet G."/>
            <person name="Helmstetter N."/>
            <person name="King M."/>
            <person name="Knapp S.J."/>
            <person name="Lai Z."/>
            <person name="Le Paslier M.C."/>
            <person name="Lippi Y."/>
            <person name="Lorenzon L."/>
            <person name="Mandel J.R."/>
            <person name="Marage G."/>
            <person name="Marchand G."/>
            <person name="Marquand E."/>
            <person name="Bret-Mestries E."/>
            <person name="Morien E."/>
            <person name="Nambeesan S."/>
            <person name="Nguyen T."/>
            <person name="Pegot-Espagnet P."/>
            <person name="Pouilly N."/>
            <person name="Raftis F."/>
            <person name="Sallet E."/>
            <person name="Schiex T."/>
            <person name="Thomas J."/>
            <person name="Vandecasteele C."/>
            <person name="Vares D."/>
            <person name="Vear F."/>
            <person name="Vautrin S."/>
            <person name="Crespi M."/>
            <person name="Mangin B."/>
            <person name="Burke J.M."/>
            <person name="Salse J."/>
            <person name="Munos S."/>
            <person name="Vincourt P."/>
            <person name="Rieseberg L.H."/>
            <person name="Langlade N.B."/>
        </authorList>
    </citation>
    <scope>NUCLEOTIDE SEQUENCE [LARGE SCALE GENOMIC DNA]</scope>
    <source>
        <strain evidence="3">cv. SF193</strain>
    </source>
</reference>
<feature type="compositionally biased region" description="Polar residues" evidence="1">
    <location>
        <begin position="62"/>
        <end position="76"/>
    </location>
</feature>
<gene>
    <name evidence="2" type="ORF">HannXRQ_Chr09g0248461</name>
</gene>
<dbReference type="InParanoid" id="A0A251TUW5"/>
<accession>A0A251TUW5</accession>
<dbReference type="Proteomes" id="UP000215914">
    <property type="component" value="Chromosome 9"/>
</dbReference>
<dbReference type="AlphaFoldDB" id="A0A251TUW5"/>
<proteinExistence type="predicted"/>
<sequence length="113" mass="12928">MNVDDNFFRPKLSFCKKARHTSNSIHYVWSLEPEWAPTSATNKNPKIDDISSNSLTIRHVSKQSISTVKGDQSNPPSDERSKNNRRRIFCPWSDLIAFKNDPQPLQSSLSLKP</sequence>
<keyword evidence="3" id="KW-1185">Reference proteome</keyword>
<evidence type="ECO:0000313" key="2">
    <source>
        <dbReference type="EMBL" id="OTG14356.1"/>
    </source>
</evidence>
<protein>
    <submittedName>
        <fullName evidence="2">Uncharacterized protein</fullName>
    </submittedName>
</protein>